<feature type="domain" description="ABC transmembrane type-2" evidence="6">
    <location>
        <begin position="22"/>
        <end position="243"/>
    </location>
</feature>
<dbReference type="PROSITE" id="PS51012">
    <property type="entry name" value="ABC_TM2"/>
    <property type="match status" value="1"/>
</dbReference>
<comment type="similarity">
    <text evidence="5">Belongs to the ABC-2 integral membrane protein family.</text>
</comment>
<keyword evidence="2 5" id="KW-0812">Transmembrane</keyword>
<protein>
    <recommendedName>
        <fullName evidence="5">Transport permease protein</fullName>
    </recommendedName>
</protein>
<dbReference type="InterPro" id="IPR000412">
    <property type="entry name" value="ABC_2_transport"/>
</dbReference>
<feature type="transmembrane region" description="Helical" evidence="5">
    <location>
        <begin position="21"/>
        <end position="41"/>
    </location>
</feature>
<dbReference type="EMBL" id="DTKJ01000074">
    <property type="protein sequence ID" value="HGZ12713.1"/>
    <property type="molecule type" value="Genomic_DNA"/>
</dbReference>
<dbReference type="GO" id="GO:0140359">
    <property type="term" value="F:ABC-type transporter activity"/>
    <property type="evidence" value="ECO:0007669"/>
    <property type="project" value="InterPro"/>
</dbReference>
<comment type="subcellular location">
    <subcellularLocation>
        <location evidence="5">Cell membrane</location>
        <topology evidence="5">Multi-pass membrane protein</topology>
    </subcellularLocation>
    <subcellularLocation>
        <location evidence="1">Membrane</location>
        <topology evidence="1">Multi-pass membrane protein</topology>
    </subcellularLocation>
</comment>
<keyword evidence="5" id="KW-1003">Cell membrane</keyword>
<feature type="transmembrane region" description="Helical" evidence="5">
    <location>
        <begin position="53"/>
        <end position="74"/>
    </location>
</feature>
<keyword evidence="5" id="KW-0813">Transport</keyword>
<reference evidence="7" key="1">
    <citation type="journal article" date="2020" name="mSystems">
        <title>Genome- and Community-Level Interaction Insights into Carbon Utilization and Element Cycling Functions of Hydrothermarchaeota in Hydrothermal Sediment.</title>
        <authorList>
            <person name="Zhou Z."/>
            <person name="Liu Y."/>
            <person name="Xu W."/>
            <person name="Pan J."/>
            <person name="Luo Z.H."/>
            <person name="Li M."/>
        </authorList>
    </citation>
    <scope>NUCLEOTIDE SEQUENCE [LARGE SCALE GENOMIC DNA]</scope>
    <source>
        <strain evidence="7">SpSt-853</strain>
    </source>
</reference>
<dbReference type="InterPro" id="IPR013525">
    <property type="entry name" value="ABC2_TM"/>
</dbReference>
<accession>A0A7C5ANM5</accession>
<evidence type="ECO:0000256" key="2">
    <source>
        <dbReference type="ARBA" id="ARBA00022692"/>
    </source>
</evidence>
<dbReference type="PANTHER" id="PTHR43332:SF2">
    <property type="entry name" value="INNER MEMBRANE TRANSPORT PERMEASE YADH"/>
    <property type="match status" value="1"/>
</dbReference>
<dbReference type="Pfam" id="PF01061">
    <property type="entry name" value="ABC2_membrane"/>
    <property type="match status" value="1"/>
</dbReference>
<sequence>MNVLTIFLKDMLLFQRRLLRLGYVISTLFAPLLYLGAFGLGLGRRVQLGGTSYLDFLLPGLIAMSSMTNSYNWVASSLNMGRLYYRTFQIYLQAPVAPWEIVAGQALAGVVRGLMAALVLLLLGLLLGGTFNLHPLFWLGLLLNGLVFATFGVVVGLKSKSHEDTATFTNFFILPMAFFGGTFFPVEEMPRLVQHLIFLLPLYHANRLLRTPYLNPEAWLSLVLLTAAAALCVAVSIRHIRRYSE</sequence>
<evidence type="ECO:0000259" key="6">
    <source>
        <dbReference type="PROSITE" id="PS51012"/>
    </source>
</evidence>
<evidence type="ECO:0000256" key="3">
    <source>
        <dbReference type="ARBA" id="ARBA00022989"/>
    </source>
</evidence>
<evidence type="ECO:0000313" key="7">
    <source>
        <dbReference type="EMBL" id="HGZ12713.1"/>
    </source>
</evidence>
<dbReference type="InterPro" id="IPR047817">
    <property type="entry name" value="ABC2_TM_bact-type"/>
</dbReference>
<feature type="transmembrane region" description="Helical" evidence="5">
    <location>
        <begin position="168"/>
        <end position="186"/>
    </location>
</feature>
<gene>
    <name evidence="7" type="ORF">ENW48_10955</name>
</gene>
<feature type="transmembrane region" description="Helical" evidence="5">
    <location>
        <begin position="218"/>
        <end position="237"/>
    </location>
</feature>
<dbReference type="AlphaFoldDB" id="A0A7C5ANM5"/>
<keyword evidence="4 5" id="KW-0472">Membrane</keyword>
<dbReference type="PRINTS" id="PR00164">
    <property type="entry name" value="ABC2TRNSPORT"/>
</dbReference>
<evidence type="ECO:0000256" key="5">
    <source>
        <dbReference type="RuleBase" id="RU361157"/>
    </source>
</evidence>
<dbReference type="InterPro" id="IPR052522">
    <property type="entry name" value="ABC-2_transport_permease"/>
</dbReference>
<evidence type="ECO:0000256" key="4">
    <source>
        <dbReference type="ARBA" id="ARBA00023136"/>
    </source>
</evidence>
<dbReference type="PANTHER" id="PTHR43332">
    <property type="entry name" value="INNER MEMBRANE TRANSPORT PERMEASE YADH-RELATED"/>
    <property type="match status" value="1"/>
</dbReference>
<keyword evidence="3 5" id="KW-1133">Transmembrane helix</keyword>
<organism evidence="7">
    <name type="scientific">Desulfobacca acetoxidans</name>
    <dbReference type="NCBI Taxonomy" id="60893"/>
    <lineage>
        <taxon>Bacteria</taxon>
        <taxon>Pseudomonadati</taxon>
        <taxon>Thermodesulfobacteriota</taxon>
        <taxon>Desulfobaccia</taxon>
        <taxon>Desulfobaccales</taxon>
        <taxon>Desulfobaccaceae</taxon>
        <taxon>Desulfobacca</taxon>
    </lineage>
</organism>
<comment type="caution">
    <text evidence="7">The sequence shown here is derived from an EMBL/GenBank/DDBJ whole genome shotgun (WGS) entry which is preliminary data.</text>
</comment>
<feature type="transmembrane region" description="Helical" evidence="5">
    <location>
        <begin position="137"/>
        <end position="156"/>
    </location>
</feature>
<dbReference type="GO" id="GO:0043190">
    <property type="term" value="C:ATP-binding cassette (ABC) transporter complex"/>
    <property type="evidence" value="ECO:0007669"/>
    <property type="project" value="InterPro"/>
</dbReference>
<name>A0A7C5ANM5_9BACT</name>
<evidence type="ECO:0000256" key="1">
    <source>
        <dbReference type="ARBA" id="ARBA00004141"/>
    </source>
</evidence>
<dbReference type="PIRSF" id="PIRSF006648">
    <property type="entry name" value="DrrB"/>
    <property type="match status" value="1"/>
</dbReference>
<feature type="transmembrane region" description="Helical" evidence="5">
    <location>
        <begin position="113"/>
        <end position="131"/>
    </location>
</feature>
<proteinExistence type="inferred from homology"/>